<name>A0AA88NTN3_TACVA</name>
<feature type="compositionally biased region" description="Polar residues" evidence="1">
    <location>
        <begin position="127"/>
        <end position="141"/>
    </location>
</feature>
<dbReference type="InterPro" id="IPR029162">
    <property type="entry name" value="InaF-motif"/>
</dbReference>
<dbReference type="AlphaFoldDB" id="A0AA88NTN3"/>
<comment type="caution">
    <text evidence="3">The sequence shown here is derived from an EMBL/GenBank/DDBJ whole genome shotgun (WGS) entry which is preliminary data.</text>
</comment>
<keyword evidence="4" id="KW-1185">Reference proteome</keyword>
<evidence type="ECO:0000256" key="1">
    <source>
        <dbReference type="SAM" id="MobiDB-lite"/>
    </source>
</evidence>
<accession>A0AA88NTN3</accession>
<keyword evidence="2" id="KW-0472">Membrane</keyword>
<proteinExistence type="predicted"/>
<sequence>MKDRGFLDERGKPATYTGDKKAKMAARTNQQWVRLATVFAYVLSVSLAAIILAIYYSLIWKPTLSGSSSRRHEMSVMSCASWTINESQNSTNAADVSHTNNTNASSLLTKENNTPSAWLVDIQNTAEPSQGSTDAQPSRAPTQEDAGHEDSYTKAVRTFKITERPQFDYGFDGSGSDGAKERDAEETVGEEEKEEKVRTRKAASPNAEHSERISGKKHAHHHRRFTHKDTDLAQGSSDENIFTD</sequence>
<keyword evidence="2" id="KW-0812">Transmembrane</keyword>
<dbReference type="Pfam" id="PF15018">
    <property type="entry name" value="InaF-motif"/>
    <property type="match status" value="1"/>
</dbReference>
<dbReference type="PANTHER" id="PTHR34929:SF1">
    <property type="entry name" value="INAF MOTIF CONTAINING 2"/>
    <property type="match status" value="1"/>
</dbReference>
<feature type="compositionally biased region" description="Basic residues" evidence="1">
    <location>
        <begin position="215"/>
        <end position="226"/>
    </location>
</feature>
<dbReference type="EMBL" id="JAVHJS010000003">
    <property type="protein sequence ID" value="KAK2864371.1"/>
    <property type="molecule type" value="Genomic_DNA"/>
</dbReference>
<gene>
    <name evidence="3" type="ORF">Q7C36_003525</name>
</gene>
<reference evidence="3" key="1">
    <citation type="submission" date="2023-08" db="EMBL/GenBank/DDBJ databases">
        <title>Pelteobagrus vachellii genome.</title>
        <authorList>
            <person name="Liu H."/>
        </authorList>
    </citation>
    <scope>NUCLEOTIDE SEQUENCE</scope>
    <source>
        <strain evidence="3">PRFRI_2022a</strain>
        <tissue evidence="3">Muscle</tissue>
    </source>
</reference>
<feature type="region of interest" description="Disordered" evidence="1">
    <location>
        <begin position="127"/>
        <end position="151"/>
    </location>
</feature>
<feature type="region of interest" description="Disordered" evidence="1">
    <location>
        <begin position="165"/>
        <end position="244"/>
    </location>
</feature>
<evidence type="ECO:0000313" key="3">
    <source>
        <dbReference type="EMBL" id="KAK2864371.1"/>
    </source>
</evidence>
<protein>
    <recommendedName>
        <fullName evidence="5">InaF motif containing 2</fullName>
    </recommendedName>
</protein>
<evidence type="ECO:0000256" key="2">
    <source>
        <dbReference type="SAM" id="Phobius"/>
    </source>
</evidence>
<evidence type="ECO:0008006" key="5">
    <source>
        <dbReference type="Google" id="ProtNLM"/>
    </source>
</evidence>
<keyword evidence="2" id="KW-1133">Transmembrane helix</keyword>
<evidence type="ECO:0000313" key="4">
    <source>
        <dbReference type="Proteomes" id="UP001187315"/>
    </source>
</evidence>
<feature type="transmembrane region" description="Helical" evidence="2">
    <location>
        <begin position="32"/>
        <end position="58"/>
    </location>
</feature>
<organism evidence="3 4">
    <name type="scientific">Tachysurus vachellii</name>
    <name type="common">Darkbarbel catfish</name>
    <name type="synonym">Pelteobagrus vachellii</name>
    <dbReference type="NCBI Taxonomy" id="175792"/>
    <lineage>
        <taxon>Eukaryota</taxon>
        <taxon>Metazoa</taxon>
        <taxon>Chordata</taxon>
        <taxon>Craniata</taxon>
        <taxon>Vertebrata</taxon>
        <taxon>Euteleostomi</taxon>
        <taxon>Actinopterygii</taxon>
        <taxon>Neopterygii</taxon>
        <taxon>Teleostei</taxon>
        <taxon>Ostariophysi</taxon>
        <taxon>Siluriformes</taxon>
        <taxon>Bagridae</taxon>
        <taxon>Tachysurus</taxon>
    </lineage>
</organism>
<dbReference type="Proteomes" id="UP001187315">
    <property type="component" value="Unassembled WGS sequence"/>
</dbReference>
<dbReference type="PANTHER" id="PTHR34929">
    <property type="entry name" value="ZGC:153157"/>
    <property type="match status" value="1"/>
</dbReference>
<feature type="compositionally biased region" description="Polar residues" evidence="1">
    <location>
        <begin position="233"/>
        <end position="244"/>
    </location>
</feature>